<organism evidence="3 4">
    <name type="scientific">Dawidia cretensis</name>
    <dbReference type="NCBI Taxonomy" id="2782350"/>
    <lineage>
        <taxon>Bacteria</taxon>
        <taxon>Pseudomonadati</taxon>
        <taxon>Bacteroidota</taxon>
        <taxon>Cytophagia</taxon>
        <taxon>Cytophagales</taxon>
        <taxon>Chryseotaleaceae</taxon>
        <taxon>Dawidia</taxon>
    </lineage>
</organism>
<protein>
    <submittedName>
        <fullName evidence="3">Polysaccharide deacetylase family protein</fullName>
    </submittedName>
</protein>
<name>A0AAP2GRW0_9BACT</name>
<evidence type="ECO:0000259" key="2">
    <source>
        <dbReference type="PROSITE" id="PS51677"/>
    </source>
</evidence>
<dbReference type="InterPro" id="IPR050248">
    <property type="entry name" value="Polysacc_deacetylase_ArnD"/>
</dbReference>
<dbReference type="InterPro" id="IPR011330">
    <property type="entry name" value="Glyco_hydro/deAcase_b/a-brl"/>
</dbReference>
<evidence type="ECO:0000313" key="4">
    <source>
        <dbReference type="Proteomes" id="UP001319080"/>
    </source>
</evidence>
<comment type="caution">
    <text evidence="3">The sequence shown here is derived from an EMBL/GenBank/DDBJ whole genome shotgun (WGS) entry which is preliminary data.</text>
</comment>
<reference evidence="3 4" key="1">
    <citation type="submission" date="2021-05" db="EMBL/GenBank/DDBJ databases">
        <title>A Polyphasic approach of four new species of the genus Ohtaekwangia: Ohtaekwangia histidinii sp. nov., Ohtaekwangia cretensis sp. nov., Ohtaekwangia indiensis sp. nov., Ohtaekwangia reichenbachii sp. nov. from diverse environment.</title>
        <authorList>
            <person name="Octaviana S."/>
        </authorList>
    </citation>
    <scope>NUCLEOTIDE SEQUENCE [LARGE SCALE GENOMIC DNA]</scope>
    <source>
        <strain evidence="3 4">PWU5</strain>
    </source>
</reference>
<sequence length="256" mass="28306">MPRYRIVDLLAVLILLGLALLAIQQPVSIWWYVLVVVVYLSVSSLGATVLSLQYFVPVRSRGVRTDAIALTFDDGPIPDKTEKILALLAARGIPAAFFCIGHRAAASPQLVNAIHAGGHLLGNHSYWHSKTFDLQTAGAVATELQQTDAALATILGRKPRFFRPPYGVTNPMVARAVRRGNYTVIGWSVRSFDTVIKDRDKLFQRITRSLKGGDIVLFHDYSDSMLDVLPAFLDHVAKLGLKVVRVDELLQEKAYE</sequence>
<proteinExistence type="predicted"/>
<dbReference type="Gene3D" id="3.20.20.370">
    <property type="entry name" value="Glycoside hydrolase/deacetylase"/>
    <property type="match status" value="1"/>
</dbReference>
<dbReference type="PANTHER" id="PTHR10587:SF137">
    <property type="entry name" value="4-DEOXY-4-FORMAMIDO-L-ARABINOSE-PHOSPHOUNDECAPRENOL DEFORMYLASE ARND-RELATED"/>
    <property type="match status" value="1"/>
</dbReference>
<dbReference type="SUPFAM" id="SSF88713">
    <property type="entry name" value="Glycoside hydrolase/deacetylase"/>
    <property type="match status" value="1"/>
</dbReference>
<keyword evidence="1" id="KW-1133">Transmembrane helix</keyword>
<dbReference type="GO" id="GO:0005975">
    <property type="term" value="P:carbohydrate metabolic process"/>
    <property type="evidence" value="ECO:0007669"/>
    <property type="project" value="InterPro"/>
</dbReference>
<gene>
    <name evidence="3" type="ORF">KK062_22930</name>
</gene>
<dbReference type="AlphaFoldDB" id="A0AAP2GRW0"/>
<dbReference type="PANTHER" id="PTHR10587">
    <property type="entry name" value="GLYCOSYL TRANSFERASE-RELATED"/>
    <property type="match status" value="1"/>
</dbReference>
<dbReference type="GO" id="GO:0016810">
    <property type="term" value="F:hydrolase activity, acting on carbon-nitrogen (but not peptide) bonds"/>
    <property type="evidence" value="ECO:0007669"/>
    <property type="project" value="InterPro"/>
</dbReference>
<keyword evidence="1" id="KW-0472">Membrane</keyword>
<feature type="transmembrane region" description="Helical" evidence="1">
    <location>
        <begin position="29"/>
        <end position="56"/>
    </location>
</feature>
<dbReference type="Pfam" id="PF01522">
    <property type="entry name" value="Polysacc_deac_1"/>
    <property type="match status" value="1"/>
</dbReference>
<evidence type="ECO:0000256" key="1">
    <source>
        <dbReference type="SAM" id="Phobius"/>
    </source>
</evidence>
<dbReference type="RefSeq" id="WP_254086692.1">
    <property type="nucleotide sequence ID" value="NZ_JAHESE010000029.1"/>
</dbReference>
<dbReference type="Proteomes" id="UP001319080">
    <property type="component" value="Unassembled WGS sequence"/>
</dbReference>
<feature type="domain" description="NodB homology" evidence="2">
    <location>
        <begin position="66"/>
        <end position="244"/>
    </location>
</feature>
<feature type="transmembrane region" description="Helical" evidence="1">
    <location>
        <begin position="7"/>
        <end position="23"/>
    </location>
</feature>
<dbReference type="CDD" id="cd10917">
    <property type="entry name" value="CE4_NodB_like_6s_7s"/>
    <property type="match status" value="1"/>
</dbReference>
<keyword evidence="1" id="KW-0812">Transmembrane</keyword>
<evidence type="ECO:0000313" key="3">
    <source>
        <dbReference type="EMBL" id="MBT1711116.1"/>
    </source>
</evidence>
<accession>A0AAP2GRW0</accession>
<keyword evidence="4" id="KW-1185">Reference proteome</keyword>
<dbReference type="EMBL" id="JAHESE010000029">
    <property type="protein sequence ID" value="MBT1711116.1"/>
    <property type="molecule type" value="Genomic_DNA"/>
</dbReference>
<dbReference type="PROSITE" id="PS51677">
    <property type="entry name" value="NODB"/>
    <property type="match status" value="1"/>
</dbReference>
<dbReference type="InterPro" id="IPR002509">
    <property type="entry name" value="NODB_dom"/>
</dbReference>